<keyword evidence="2" id="KW-0813">Transport</keyword>
<dbReference type="GO" id="GO:0015528">
    <property type="term" value="F:lactose:proton symporter activity"/>
    <property type="evidence" value="ECO:0007669"/>
    <property type="project" value="TreeGrafter"/>
</dbReference>
<feature type="transmembrane region" description="Helical" evidence="8">
    <location>
        <begin position="325"/>
        <end position="347"/>
    </location>
</feature>
<dbReference type="InterPro" id="IPR026032">
    <property type="entry name" value="HcaT-like"/>
</dbReference>
<feature type="transmembrane region" description="Helical" evidence="8">
    <location>
        <begin position="353"/>
        <end position="372"/>
    </location>
</feature>
<dbReference type="Proteomes" id="UP000247540">
    <property type="component" value="Unassembled WGS sequence"/>
</dbReference>
<dbReference type="AlphaFoldDB" id="A0A318SIM2"/>
<dbReference type="PANTHER" id="PTHR23522">
    <property type="entry name" value="BLL5896 PROTEIN"/>
    <property type="match status" value="1"/>
</dbReference>
<name>A0A318SIM2_9BURK</name>
<keyword evidence="7 8" id="KW-0472">Membrane</keyword>
<feature type="transmembrane region" description="Helical" evidence="8">
    <location>
        <begin position="263"/>
        <end position="279"/>
    </location>
</feature>
<comment type="subcellular location">
    <subcellularLocation>
        <location evidence="1">Cell inner membrane</location>
        <topology evidence="1">Multi-pass membrane protein</topology>
    </subcellularLocation>
</comment>
<evidence type="ECO:0000256" key="4">
    <source>
        <dbReference type="ARBA" id="ARBA00022519"/>
    </source>
</evidence>
<feature type="transmembrane region" description="Helical" evidence="8">
    <location>
        <begin position="33"/>
        <end position="55"/>
    </location>
</feature>
<sequence>MYLIFFGFFAAEGIIYPFWSTWLHSLGFSSSQAGILIAAAYWPQVISGVLLTYVADWRLDQIRLAAMLALSAAFFTLMFCFAPAKPYAFVALSILFGGLWMVVLPLCESYLLQRDKQALQNYGWVRAIGSLSFILMSSIGGMLFTRYGQSWVPIAISVSMVSTALSCLWVRHRITQAPSPALPRTVHRPDWKRLFEKKILLLVIAAASFIQLSHTLYFSTASIRWEAQGYSSTAVGIFWSIAALAEIIYFAFSNKILTRCPPLPLVVFSGVCATARWTFFSSSEAMSLIVLGQCMHALSFAAYHSAIMRFIRDHAPSDIRAFTQGVYYSIAVALPMGLAAPFAGYLYETVPARSYYVMALFSLVGALVALVATQKTQSSNDVENKSYSRLL</sequence>
<evidence type="ECO:0000256" key="5">
    <source>
        <dbReference type="ARBA" id="ARBA00022692"/>
    </source>
</evidence>
<evidence type="ECO:0000256" key="8">
    <source>
        <dbReference type="SAM" id="Phobius"/>
    </source>
</evidence>
<dbReference type="Gene3D" id="1.20.1250.20">
    <property type="entry name" value="MFS general substrate transporter like domains"/>
    <property type="match status" value="2"/>
</dbReference>
<dbReference type="Pfam" id="PF12832">
    <property type="entry name" value="MFS_1_like"/>
    <property type="match status" value="1"/>
</dbReference>
<evidence type="ECO:0000256" key="1">
    <source>
        <dbReference type="ARBA" id="ARBA00004429"/>
    </source>
</evidence>
<feature type="transmembrane region" description="Helical" evidence="8">
    <location>
        <begin position="230"/>
        <end position="251"/>
    </location>
</feature>
<evidence type="ECO:0000256" key="6">
    <source>
        <dbReference type="ARBA" id="ARBA00022989"/>
    </source>
</evidence>
<feature type="domain" description="Major facilitator superfamily associated" evidence="9">
    <location>
        <begin position="4"/>
        <end position="356"/>
    </location>
</feature>
<organism evidence="10 11">
    <name type="scientific">Xylophilus ampelinus</name>
    <dbReference type="NCBI Taxonomy" id="54067"/>
    <lineage>
        <taxon>Bacteria</taxon>
        <taxon>Pseudomonadati</taxon>
        <taxon>Pseudomonadota</taxon>
        <taxon>Betaproteobacteria</taxon>
        <taxon>Burkholderiales</taxon>
        <taxon>Xylophilus</taxon>
    </lineage>
</organism>
<dbReference type="OrthoDB" id="9150135at2"/>
<feature type="transmembrane region" description="Helical" evidence="8">
    <location>
        <begin position="150"/>
        <end position="170"/>
    </location>
</feature>
<keyword evidence="5 8" id="KW-0812">Transmembrane</keyword>
<feature type="transmembrane region" description="Helical" evidence="8">
    <location>
        <begin position="199"/>
        <end position="218"/>
    </location>
</feature>
<evidence type="ECO:0000256" key="3">
    <source>
        <dbReference type="ARBA" id="ARBA00022475"/>
    </source>
</evidence>
<dbReference type="InterPro" id="IPR036259">
    <property type="entry name" value="MFS_trans_sf"/>
</dbReference>
<feature type="transmembrane region" description="Helical" evidence="8">
    <location>
        <begin position="62"/>
        <end position="84"/>
    </location>
</feature>
<dbReference type="RefSeq" id="WP_110465470.1">
    <property type="nucleotide sequence ID" value="NZ_JAMOFZ010000009.1"/>
</dbReference>
<evidence type="ECO:0000313" key="11">
    <source>
        <dbReference type="Proteomes" id="UP000247540"/>
    </source>
</evidence>
<evidence type="ECO:0000256" key="2">
    <source>
        <dbReference type="ARBA" id="ARBA00022448"/>
    </source>
</evidence>
<comment type="caution">
    <text evidence="10">The sequence shown here is derived from an EMBL/GenBank/DDBJ whole genome shotgun (WGS) entry which is preliminary data.</text>
</comment>
<dbReference type="EMBL" id="QJTC01000009">
    <property type="protein sequence ID" value="PYE78188.1"/>
    <property type="molecule type" value="Genomic_DNA"/>
</dbReference>
<evidence type="ECO:0000256" key="7">
    <source>
        <dbReference type="ARBA" id="ARBA00023136"/>
    </source>
</evidence>
<keyword evidence="4" id="KW-0997">Cell inner membrane</keyword>
<keyword evidence="3" id="KW-1003">Cell membrane</keyword>
<feature type="transmembrane region" description="Helical" evidence="8">
    <location>
        <begin position="90"/>
        <end position="112"/>
    </location>
</feature>
<dbReference type="GO" id="GO:0005886">
    <property type="term" value="C:plasma membrane"/>
    <property type="evidence" value="ECO:0007669"/>
    <property type="project" value="UniProtKB-SubCell"/>
</dbReference>
<reference evidence="10 11" key="1">
    <citation type="submission" date="2018-06" db="EMBL/GenBank/DDBJ databases">
        <title>Genomic Encyclopedia of Type Strains, Phase III (KMG-III): the genomes of soil and plant-associated and newly described type strains.</title>
        <authorList>
            <person name="Whitman W."/>
        </authorList>
    </citation>
    <scope>NUCLEOTIDE SEQUENCE [LARGE SCALE GENOMIC DNA]</scope>
    <source>
        <strain evidence="10 11">CECT 7646</strain>
    </source>
</reference>
<dbReference type="InterPro" id="IPR024989">
    <property type="entry name" value="MFS_assoc_dom"/>
</dbReference>
<accession>A0A318SIM2</accession>
<dbReference type="NCBIfam" id="NF037955">
    <property type="entry name" value="mfs"/>
    <property type="match status" value="1"/>
</dbReference>
<keyword evidence="11" id="KW-1185">Reference proteome</keyword>
<evidence type="ECO:0000259" key="9">
    <source>
        <dbReference type="Pfam" id="PF12832"/>
    </source>
</evidence>
<feature type="transmembrane region" description="Helical" evidence="8">
    <location>
        <begin position="124"/>
        <end position="144"/>
    </location>
</feature>
<dbReference type="SUPFAM" id="SSF103473">
    <property type="entry name" value="MFS general substrate transporter"/>
    <property type="match status" value="1"/>
</dbReference>
<dbReference type="PIRSF" id="PIRSF004925">
    <property type="entry name" value="HcaT"/>
    <property type="match status" value="1"/>
</dbReference>
<evidence type="ECO:0000313" key="10">
    <source>
        <dbReference type="EMBL" id="PYE78188.1"/>
    </source>
</evidence>
<dbReference type="PANTHER" id="PTHR23522:SF10">
    <property type="entry name" value="3-PHENYLPROPIONIC ACID TRANSPORTER-RELATED"/>
    <property type="match status" value="1"/>
</dbReference>
<dbReference type="GO" id="GO:0030395">
    <property type="term" value="F:lactose binding"/>
    <property type="evidence" value="ECO:0007669"/>
    <property type="project" value="TreeGrafter"/>
</dbReference>
<proteinExistence type="predicted"/>
<keyword evidence="6 8" id="KW-1133">Transmembrane helix</keyword>
<protein>
    <submittedName>
        <fullName evidence="10">PPP family 3-phenylpropionic acid transporter</fullName>
    </submittedName>
</protein>
<feature type="transmembrane region" description="Helical" evidence="8">
    <location>
        <begin position="285"/>
        <end position="304"/>
    </location>
</feature>
<gene>
    <name evidence="10" type="ORF">DFQ15_109101</name>
</gene>